<evidence type="ECO:0000313" key="8">
    <source>
        <dbReference type="EMBL" id="CAE1246913.1"/>
    </source>
</evidence>
<evidence type="ECO:0000256" key="6">
    <source>
        <dbReference type="SAM" id="Phobius"/>
    </source>
</evidence>
<evidence type="ECO:0000256" key="3">
    <source>
        <dbReference type="ARBA" id="ARBA00022989"/>
    </source>
</evidence>
<feature type="domain" description="G-protein coupled receptors family 3 profile" evidence="7">
    <location>
        <begin position="88"/>
        <end position="348"/>
    </location>
</feature>
<dbReference type="AlphaFoldDB" id="A0A812BZ85"/>
<feature type="transmembrane region" description="Helical" evidence="6">
    <location>
        <begin position="322"/>
        <end position="347"/>
    </location>
</feature>
<keyword evidence="2 6" id="KW-0812">Transmembrane</keyword>
<comment type="subcellular location">
    <subcellularLocation>
        <location evidence="1">Membrane</location>
        <topology evidence="1">Multi-pass membrane protein</topology>
    </subcellularLocation>
</comment>
<dbReference type="PANTHER" id="PTHR24060">
    <property type="entry name" value="METABOTROPIC GLUTAMATE RECEPTOR"/>
    <property type="match status" value="1"/>
</dbReference>
<proteinExistence type="predicted"/>
<comment type="caution">
    <text evidence="8">The sequence shown here is derived from an EMBL/GenBank/DDBJ whole genome shotgun (WGS) entry which is preliminary data.</text>
</comment>
<feature type="transmembrane region" description="Helical" evidence="6">
    <location>
        <begin position="88"/>
        <end position="114"/>
    </location>
</feature>
<feature type="transmembrane region" description="Helical" evidence="6">
    <location>
        <begin position="260"/>
        <end position="280"/>
    </location>
</feature>
<evidence type="ECO:0000256" key="5">
    <source>
        <dbReference type="ARBA" id="ARBA00023180"/>
    </source>
</evidence>
<dbReference type="GO" id="GO:0004930">
    <property type="term" value="F:G protein-coupled receptor activity"/>
    <property type="evidence" value="ECO:0007669"/>
    <property type="project" value="InterPro"/>
</dbReference>
<evidence type="ECO:0000256" key="1">
    <source>
        <dbReference type="ARBA" id="ARBA00004141"/>
    </source>
</evidence>
<name>A0A812BZ85_ACAPH</name>
<evidence type="ECO:0000256" key="4">
    <source>
        <dbReference type="ARBA" id="ARBA00023136"/>
    </source>
</evidence>
<dbReference type="Proteomes" id="UP000597762">
    <property type="component" value="Unassembled WGS sequence"/>
</dbReference>
<evidence type="ECO:0000256" key="2">
    <source>
        <dbReference type="ARBA" id="ARBA00022692"/>
    </source>
</evidence>
<feature type="transmembrane region" description="Helical" evidence="6">
    <location>
        <begin position="126"/>
        <end position="148"/>
    </location>
</feature>
<sequence>MFEFYISFFFQIKLSENLKSIDNKNVEIVVASCENCQCANDVKISTSAFSNGNAGTAQSSVSFISLGELTSRIRNYFHYENNKRIYDWSLWAIIVAGFTTVGIIVTLILFFYLLIAYPIRGGTTPLGFIFIIGIMGIYGVNFAFFVPASLVTCAARRFCMGVVYAICFACLLVKAVDNWRTGDSNYDKKRYKRLSSSLCLVLIAVAIILMQVIIPVEWLLLVKPSSVNLLSVNPGANSVLYQEHDFSWCTPVGSYDSGLALSFIFIIILDLVTILFGALAWDSEKNSFESRWIVIACLCTSGCFLVWMVVSTLANPVFRDPAVAIGNFVNATALLIVIPFRKVILLVMAKRNEKMYPNDMSHIDDIYHKPASYMEPVYFEKNNWNNSGI</sequence>
<dbReference type="GO" id="GO:0016020">
    <property type="term" value="C:membrane"/>
    <property type="evidence" value="ECO:0007669"/>
    <property type="project" value="UniProtKB-SubCell"/>
</dbReference>
<feature type="transmembrane region" description="Helical" evidence="6">
    <location>
        <begin position="292"/>
        <end position="310"/>
    </location>
</feature>
<organism evidence="8 9">
    <name type="scientific">Acanthosepion pharaonis</name>
    <name type="common">Pharaoh cuttlefish</name>
    <name type="synonym">Sepia pharaonis</name>
    <dbReference type="NCBI Taxonomy" id="158019"/>
    <lineage>
        <taxon>Eukaryota</taxon>
        <taxon>Metazoa</taxon>
        <taxon>Spiralia</taxon>
        <taxon>Lophotrochozoa</taxon>
        <taxon>Mollusca</taxon>
        <taxon>Cephalopoda</taxon>
        <taxon>Coleoidea</taxon>
        <taxon>Decapodiformes</taxon>
        <taxon>Sepiida</taxon>
        <taxon>Sepiina</taxon>
        <taxon>Sepiidae</taxon>
        <taxon>Acanthosepion</taxon>
    </lineage>
</organism>
<keyword evidence="9" id="KW-1185">Reference proteome</keyword>
<reference evidence="8" key="1">
    <citation type="submission" date="2021-01" db="EMBL/GenBank/DDBJ databases">
        <authorList>
            <person name="Li R."/>
            <person name="Bekaert M."/>
        </authorList>
    </citation>
    <scope>NUCLEOTIDE SEQUENCE</scope>
    <source>
        <strain evidence="8">Farmed</strain>
    </source>
</reference>
<feature type="transmembrane region" description="Helical" evidence="6">
    <location>
        <begin position="154"/>
        <end position="173"/>
    </location>
</feature>
<accession>A0A812BZ85</accession>
<gene>
    <name evidence="8" type="ORF">SPHA_25391</name>
</gene>
<keyword evidence="5" id="KW-0325">Glycoprotein</keyword>
<dbReference type="PROSITE" id="PS50259">
    <property type="entry name" value="G_PROTEIN_RECEP_F3_4"/>
    <property type="match status" value="1"/>
</dbReference>
<keyword evidence="3 6" id="KW-1133">Transmembrane helix</keyword>
<protein>
    <recommendedName>
        <fullName evidence="7">G-protein coupled receptors family 3 profile domain-containing protein</fullName>
    </recommendedName>
</protein>
<dbReference type="Pfam" id="PF00003">
    <property type="entry name" value="7tm_3"/>
    <property type="match status" value="1"/>
</dbReference>
<dbReference type="InterPro" id="IPR017978">
    <property type="entry name" value="GPCR_3_C"/>
</dbReference>
<feature type="transmembrane region" description="Helical" evidence="6">
    <location>
        <begin position="194"/>
        <end position="214"/>
    </location>
</feature>
<dbReference type="OrthoDB" id="425344at2759"/>
<keyword evidence="4 6" id="KW-0472">Membrane</keyword>
<dbReference type="InterPro" id="IPR050726">
    <property type="entry name" value="mGluR"/>
</dbReference>
<dbReference type="EMBL" id="CAHIKZ030000960">
    <property type="protein sequence ID" value="CAE1246913.1"/>
    <property type="molecule type" value="Genomic_DNA"/>
</dbReference>
<evidence type="ECO:0000259" key="7">
    <source>
        <dbReference type="PROSITE" id="PS50259"/>
    </source>
</evidence>
<evidence type="ECO:0000313" key="9">
    <source>
        <dbReference type="Proteomes" id="UP000597762"/>
    </source>
</evidence>